<sequence>MDIQMDTLFEFIKQNWMLFLIALIVLFVIISFVKTMIKWALVIVIVAGVAVYSGVTWKDIDQVVTTVKDETVAKLKDQAIQAMKDEASKATYERNKDGSYTVKTPSLELIGQAGSTKVHVSLGGVSLGEWEATEMIRQFIEGAKK</sequence>
<name>A0A559II42_9BACL</name>
<feature type="transmembrane region" description="Helical" evidence="1">
    <location>
        <begin position="40"/>
        <end position="57"/>
    </location>
</feature>
<proteinExistence type="predicted"/>
<gene>
    <name evidence="2" type="ORF">FPZ44_21615</name>
</gene>
<evidence type="ECO:0000313" key="2">
    <source>
        <dbReference type="EMBL" id="TVX87281.1"/>
    </source>
</evidence>
<keyword evidence="3" id="KW-1185">Reference proteome</keyword>
<feature type="transmembrane region" description="Helical" evidence="1">
    <location>
        <begin position="16"/>
        <end position="33"/>
    </location>
</feature>
<protein>
    <submittedName>
        <fullName evidence="2">ATPase</fullName>
    </submittedName>
</protein>
<dbReference type="OrthoDB" id="2679169at2"/>
<organism evidence="2 3">
    <name type="scientific">Paenibacillus agilis</name>
    <dbReference type="NCBI Taxonomy" id="3020863"/>
    <lineage>
        <taxon>Bacteria</taxon>
        <taxon>Bacillati</taxon>
        <taxon>Bacillota</taxon>
        <taxon>Bacilli</taxon>
        <taxon>Bacillales</taxon>
        <taxon>Paenibacillaceae</taxon>
        <taxon>Paenibacillus</taxon>
    </lineage>
</organism>
<dbReference type="AlphaFoldDB" id="A0A559II42"/>
<dbReference type="EMBL" id="VNJK01000004">
    <property type="protein sequence ID" value="TVX87281.1"/>
    <property type="molecule type" value="Genomic_DNA"/>
</dbReference>
<reference evidence="2 3" key="1">
    <citation type="submission" date="2019-07" db="EMBL/GenBank/DDBJ databases">
        <authorList>
            <person name="Kim J."/>
        </authorList>
    </citation>
    <scope>NUCLEOTIDE SEQUENCE [LARGE SCALE GENOMIC DNA]</scope>
    <source>
        <strain evidence="2 3">N4</strain>
    </source>
</reference>
<keyword evidence="1" id="KW-1133">Transmembrane helix</keyword>
<dbReference type="Proteomes" id="UP000318102">
    <property type="component" value="Unassembled WGS sequence"/>
</dbReference>
<evidence type="ECO:0000256" key="1">
    <source>
        <dbReference type="SAM" id="Phobius"/>
    </source>
</evidence>
<accession>A0A559II42</accession>
<evidence type="ECO:0000313" key="3">
    <source>
        <dbReference type="Proteomes" id="UP000318102"/>
    </source>
</evidence>
<comment type="caution">
    <text evidence="2">The sequence shown here is derived from an EMBL/GenBank/DDBJ whole genome shotgun (WGS) entry which is preliminary data.</text>
</comment>
<keyword evidence="1" id="KW-0472">Membrane</keyword>
<keyword evidence="1" id="KW-0812">Transmembrane</keyword>